<dbReference type="InterPro" id="IPR007886">
    <property type="entry name" value="AlaDH/PNT_N"/>
</dbReference>
<evidence type="ECO:0000256" key="1">
    <source>
        <dbReference type="ARBA" id="ARBA00005206"/>
    </source>
</evidence>
<dbReference type="InterPro" id="IPR008142">
    <property type="entry name" value="AlaDH/PNT_CS1"/>
</dbReference>
<evidence type="ECO:0000256" key="3">
    <source>
        <dbReference type="ARBA" id="ARBA00012897"/>
    </source>
</evidence>
<feature type="domain" description="Alanine dehydrogenase/pyridine nucleotide transhydrogenase NAD(H)-binding" evidence="7">
    <location>
        <begin position="149"/>
        <end position="297"/>
    </location>
</feature>
<dbReference type="InterPro" id="IPR007698">
    <property type="entry name" value="AlaDH/PNT_NAD(H)-bd"/>
</dbReference>
<dbReference type="RefSeq" id="WP_308865915.1">
    <property type="nucleotide sequence ID" value="NZ_JAVFWO010000001.1"/>
</dbReference>
<proteinExistence type="inferred from homology"/>
<dbReference type="SMART" id="SM01003">
    <property type="entry name" value="AlaDh_PNT_N"/>
    <property type="match status" value="1"/>
</dbReference>
<dbReference type="Gene3D" id="3.40.50.720">
    <property type="entry name" value="NAD(P)-binding Rossmann-like Domain"/>
    <property type="match status" value="2"/>
</dbReference>
<dbReference type="EMBL" id="JAVFWO010000001">
    <property type="protein sequence ID" value="MDQ7876516.1"/>
    <property type="molecule type" value="Genomic_DNA"/>
</dbReference>
<feature type="domain" description="Alanine dehydrogenase/pyridine nucleotide transhydrogenase N-terminal" evidence="8">
    <location>
        <begin position="4"/>
        <end position="137"/>
    </location>
</feature>
<evidence type="ECO:0000256" key="4">
    <source>
        <dbReference type="ARBA" id="ARBA00023002"/>
    </source>
</evidence>
<dbReference type="PANTHER" id="PTHR42795">
    <property type="entry name" value="ALANINE DEHYDROGENASE"/>
    <property type="match status" value="1"/>
</dbReference>
<evidence type="ECO:0000256" key="2">
    <source>
        <dbReference type="ARBA" id="ARBA00005689"/>
    </source>
</evidence>
<evidence type="ECO:0000313" key="9">
    <source>
        <dbReference type="EMBL" id="MDQ7876516.1"/>
    </source>
</evidence>
<comment type="catalytic activity">
    <reaction evidence="6">
        <text>L-alanine + NAD(+) + H2O = pyruvate + NH4(+) + NADH + H(+)</text>
        <dbReference type="Rhea" id="RHEA:18405"/>
        <dbReference type="ChEBI" id="CHEBI:15361"/>
        <dbReference type="ChEBI" id="CHEBI:15377"/>
        <dbReference type="ChEBI" id="CHEBI:15378"/>
        <dbReference type="ChEBI" id="CHEBI:28938"/>
        <dbReference type="ChEBI" id="CHEBI:57540"/>
        <dbReference type="ChEBI" id="CHEBI:57945"/>
        <dbReference type="ChEBI" id="CHEBI:57972"/>
        <dbReference type="EC" id="1.4.1.1"/>
    </reaction>
</comment>
<comment type="similarity">
    <text evidence="2 6">Belongs to the AlaDH/PNT family.</text>
</comment>
<dbReference type="Pfam" id="PF05222">
    <property type="entry name" value="AlaDh_PNT_N"/>
    <property type="match status" value="1"/>
</dbReference>
<dbReference type="SUPFAM" id="SSF52283">
    <property type="entry name" value="Formate/glycerate dehydrogenase catalytic domain-like"/>
    <property type="match status" value="1"/>
</dbReference>
<name>A0ABU0YW07_9MICO</name>
<evidence type="ECO:0000256" key="5">
    <source>
        <dbReference type="ARBA" id="ARBA00023027"/>
    </source>
</evidence>
<dbReference type="NCBIfam" id="TIGR00518">
    <property type="entry name" value="alaDH"/>
    <property type="match status" value="1"/>
</dbReference>
<dbReference type="CDD" id="cd05305">
    <property type="entry name" value="L-AlaDH"/>
    <property type="match status" value="1"/>
</dbReference>
<dbReference type="PANTHER" id="PTHR42795:SF1">
    <property type="entry name" value="ALANINE DEHYDROGENASE"/>
    <property type="match status" value="1"/>
</dbReference>
<dbReference type="SUPFAM" id="SSF51735">
    <property type="entry name" value="NAD(P)-binding Rossmann-fold domains"/>
    <property type="match status" value="1"/>
</dbReference>
<comment type="function">
    <text evidence="6">Catalyzes the reversible reductive amination of pyruvate to L-alanine.</text>
</comment>
<evidence type="ECO:0000256" key="6">
    <source>
        <dbReference type="PIRNR" id="PIRNR000183"/>
    </source>
</evidence>
<comment type="caution">
    <text evidence="9">The sequence shown here is derived from an EMBL/GenBank/DDBJ whole genome shotgun (WGS) entry which is preliminary data.</text>
</comment>
<dbReference type="GO" id="GO:0000286">
    <property type="term" value="F:alanine dehydrogenase activity"/>
    <property type="evidence" value="ECO:0007669"/>
    <property type="project" value="UniProtKB-EC"/>
</dbReference>
<keyword evidence="5 6" id="KW-0520">NAD</keyword>
<evidence type="ECO:0000259" key="7">
    <source>
        <dbReference type="SMART" id="SM01002"/>
    </source>
</evidence>
<dbReference type="InterPro" id="IPR008141">
    <property type="entry name" value="Ala_DH"/>
</dbReference>
<keyword evidence="10" id="KW-1185">Reference proteome</keyword>
<dbReference type="InterPro" id="IPR036291">
    <property type="entry name" value="NAD(P)-bd_dom_sf"/>
</dbReference>
<dbReference type="Proteomes" id="UP001235133">
    <property type="component" value="Unassembled WGS sequence"/>
</dbReference>
<dbReference type="Pfam" id="PF01262">
    <property type="entry name" value="AlaDh_PNT_C"/>
    <property type="match status" value="1"/>
</dbReference>
<protein>
    <recommendedName>
        <fullName evidence="3 6">Alanine dehydrogenase</fullName>
        <ecNumber evidence="3 6">1.4.1.1</ecNumber>
    </recommendedName>
</protein>
<keyword evidence="4 6" id="KW-0560">Oxidoreductase</keyword>
<sequence>MRIAVPTEVKDNENRVGLTPAGVLQLTRRGHDVLVQASAGVGSGITDEDYVLAGASIISDPDQLWAEGELVVKVKEPIAEEFGRLRSGLTLFTYLHLAASRACADALLSSGTRAIAYEGVRDRDGRLPLLAPMSEIAGRLSVIVGTYNLLRPFGGRGIQPGGVAGTSPARTVVIGAGVAGEHAAANAIGLGSAVTMIDVSLPRLREMERQFAGRISTAVSSPYEIERLLEDADLVIGSALVPGAGAPKLVTNEMVRGMREGSVLVDIAIDQGGCFEDSRVTTHSNPTFRVHGSTFYCVANMPGAVPVSSTTALTNATTPYVLALASGVERALESNTGLREGLAVEDGRLMHSATADSLGMA</sequence>
<organism evidence="9 10">
    <name type="scientific">Microbacterium psychrotolerans</name>
    <dbReference type="NCBI Taxonomy" id="3068321"/>
    <lineage>
        <taxon>Bacteria</taxon>
        <taxon>Bacillati</taxon>
        <taxon>Actinomycetota</taxon>
        <taxon>Actinomycetes</taxon>
        <taxon>Micrococcales</taxon>
        <taxon>Microbacteriaceae</taxon>
        <taxon>Microbacterium</taxon>
    </lineage>
</organism>
<evidence type="ECO:0000313" key="10">
    <source>
        <dbReference type="Proteomes" id="UP001235133"/>
    </source>
</evidence>
<dbReference type="EC" id="1.4.1.1" evidence="3 6"/>
<comment type="pathway">
    <text evidence="1 6">Amino-acid degradation; L-alanine degradation via dehydrogenase pathway; NH(3) and pyruvate from L-alanine: step 1/1.</text>
</comment>
<dbReference type="PIRSF" id="PIRSF000183">
    <property type="entry name" value="Alanine_dh"/>
    <property type="match status" value="1"/>
</dbReference>
<dbReference type="SMART" id="SM01002">
    <property type="entry name" value="AlaDh_PNT_C"/>
    <property type="match status" value="1"/>
</dbReference>
<accession>A0ABU0YW07</accession>
<reference evidence="9 10" key="1">
    <citation type="submission" date="2023-08" db="EMBL/GenBank/DDBJ databases">
        <title>Microbacterium psychrotolerans sp. nov., a psychrotolerant bacterium isolated from soil in Heilongjiang Province, China.</title>
        <authorList>
            <person name="An P."/>
            <person name="Zhao D."/>
            <person name="Xiang H."/>
        </authorList>
    </citation>
    <scope>NUCLEOTIDE SEQUENCE [LARGE SCALE GENOMIC DNA]</scope>
    <source>
        <strain evidence="9 10">QXD-8</strain>
    </source>
</reference>
<gene>
    <name evidence="9" type="primary">ald</name>
    <name evidence="9" type="ORF">Q9R08_00860</name>
</gene>
<evidence type="ECO:0000259" key="8">
    <source>
        <dbReference type="SMART" id="SM01003"/>
    </source>
</evidence>
<dbReference type="PROSITE" id="PS00836">
    <property type="entry name" value="ALADH_PNT_1"/>
    <property type="match status" value="1"/>
</dbReference>